<dbReference type="Proteomes" id="UP000273194">
    <property type="component" value="Chromosome"/>
</dbReference>
<dbReference type="EMBL" id="CP033239">
    <property type="protein sequence ID" value="AZF78236.1"/>
    <property type="molecule type" value="Genomic_DNA"/>
</dbReference>
<evidence type="ECO:0000313" key="23">
    <source>
        <dbReference type="Proteomes" id="UP000278715"/>
    </source>
</evidence>
<dbReference type="EMBL" id="CP033235">
    <property type="protein sequence ID" value="AZF67764.1"/>
    <property type="molecule type" value="Genomic_DNA"/>
</dbReference>
<reference evidence="12 25" key="6">
    <citation type="journal article" date="2020" name="Nat. Commun.">
        <title>The structures of two archaeal type IV pili illuminate evolutionary relationships.</title>
        <authorList>
            <person name="Wang F."/>
            <person name="Baquero D.P."/>
            <person name="Su Z."/>
            <person name="Beltran L.C."/>
            <person name="Prangishvili D."/>
            <person name="Krupovic M."/>
            <person name="Egelman E.H."/>
        </authorList>
    </citation>
    <scope>NUCLEOTIDE SEQUENCE [LARGE SCALE GENOMIC DNA]</scope>
    <source>
        <strain evidence="12 25">POZ149</strain>
    </source>
</reference>
<reference evidence="17" key="2">
    <citation type="submission" date="2016-04" db="EMBL/GenBank/DDBJ databases">
        <authorList>
            <person name="Shah S.A."/>
            <person name="Garrett R.A."/>
        </authorList>
    </citation>
    <scope>NUCLEOTIDE SEQUENCE [LARGE SCALE GENOMIC DNA]</scope>
    <source>
        <strain evidence="17">ATCC 35091 / DSM 1616 / JCM 8930 / NBRC 15331 / P1</strain>
    </source>
</reference>
<proteinExistence type="predicted"/>
<dbReference type="KEGG" id="ssol:SULB_0950"/>
<dbReference type="Proteomes" id="UP000282269">
    <property type="component" value="Chromosome"/>
</dbReference>
<dbReference type="Proteomes" id="UP000033057">
    <property type="component" value="Chromosome"/>
</dbReference>
<evidence type="ECO:0000313" key="10">
    <source>
        <dbReference type="EMBL" id="AZF80842.1"/>
    </source>
</evidence>
<evidence type="ECO:0000313" key="16">
    <source>
        <dbReference type="Proteomes" id="UP000033106"/>
    </source>
</evidence>
<evidence type="ECO:0000313" key="6">
    <source>
        <dbReference type="EMBL" id="AZF70384.1"/>
    </source>
</evidence>
<dbReference type="EMBL" id="LT549890">
    <property type="protein sequence ID" value="SAI86819.1"/>
    <property type="molecule type" value="Genomic_DNA"/>
</dbReference>
<dbReference type="GeneID" id="1453192"/>
<accession>A0A0E3GUQ8</accession>
<reference evidence="18 19" key="4">
    <citation type="journal article" date="2018" name="Proc. Natl. Acad. Sci. U.S.A.">
        <title>Nonmutational mechanism of inheritance in the Archaeon Sulfolobus solfataricus.</title>
        <authorList>
            <person name="Payne S."/>
            <person name="McCarthy S."/>
            <person name="Johnson T."/>
            <person name="North E."/>
            <person name="Blum P."/>
        </authorList>
    </citation>
    <scope>NUCLEOTIDE SEQUENCE [LARGE SCALE GENOMIC DNA]</scope>
    <source>
        <strain evidence="6 18">SARC-H</strain>
        <strain evidence="7 22">SARC-I</strain>
        <strain evidence="9 23">SARC-N</strain>
        <strain evidence="10 24">SARC-O</strain>
        <strain evidence="11 19">SUL120</strain>
        <strain evidence="5 20">SULG</strain>
        <strain evidence="8 21">SULM</strain>
    </source>
</reference>
<dbReference type="KEGG" id="ssoa:SULA_0948"/>
<dbReference type="EMBL" id="CP011055">
    <property type="protein sequence ID" value="AKA73297.1"/>
    <property type="molecule type" value="Genomic_DNA"/>
</dbReference>
<dbReference type="EMBL" id="CP033241">
    <property type="protein sequence ID" value="AZF83482.1"/>
    <property type="molecule type" value="Genomic_DNA"/>
</dbReference>
<evidence type="ECO:0000313" key="22">
    <source>
        <dbReference type="Proteomes" id="UP000275843"/>
    </source>
</evidence>
<dbReference type="Proteomes" id="UP000594632">
    <property type="component" value="Chromosome"/>
</dbReference>
<dbReference type="KEGG" id="ssof:SULC_0949"/>
<evidence type="ECO:0000313" key="13">
    <source>
        <dbReference type="EMBL" id="SAI86819.1"/>
    </source>
</evidence>
<dbReference type="EMBL" id="CP011057">
    <property type="protein sequence ID" value="AKA78689.1"/>
    <property type="molecule type" value="Genomic_DNA"/>
</dbReference>
<dbReference type="Proteomes" id="UP000033106">
    <property type="component" value="Chromosome"/>
</dbReference>
<evidence type="ECO:0000256" key="1">
    <source>
        <dbReference type="SAM" id="Phobius"/>
    </source>
</evidence>
<evidence type="ECO:0000313" key="8">
    <source>
        <dbReference type="EMBL" id="AZF75628.1"/>
    </source>
</evidence>
<protein>
    <submittedName>
        <fullName evidence="3">Uncharacterized protein</fullName>
    </submittedName>
</protein>
<dbReference type="EMBL" id="CP033236">
    <property type="protein sequence ID" value="AZF70384.1"/>
    <property type="molecule type" value="Genomic_DNA"/>
</dbReference>
<dbReference type="EMBL" id="CP033240">
    <property type="protein sequence ID" value="AZF80842.1"/>
    <property type="molecule type" value="Genomic_DNA"/>
</dbReference>
<dbReference type="Proteomes" id="UP000033085">
    <property type="component" value="Chromosome"/>
</dbReference>
<evidence type="ECO:0000313" key="2">
    <source>
        <dbReference type="EMBL" id="AKA73297.1"/>
    </source>
</evidence>
<dbReference type="RefSeq" id="WP_009991718.1">
    <property type="nucleotide sequence ID" value="NZ_CP011055.2"/>
</dbReference>
<evidence type="ECO:0000313" key="3">
    <source>
        <dbReference type="EMBL" id="AKA75996.1"/>
    </source>
</evidence>
<reference evidence="14 15" key="1">
    <citation type="journal article" date="2015" name="Genome Announc.">
        <title>Complete Genome Sequence of Sulfolobus solfataricus Strain 98/2 and Evolved Derivatives.</title>
        <authorList>
            <person name="McCarthy S."/>
            <person name="Gradnigo J."/>
            <person name="Johnson T."/>
            <person name="Payne S."/>
            <person name="Lipzen A."/>
            <person name="Martin J."/>
            <person name="Schackwitz W."/>
            <person name="Moriyama E."/>
            <person name="Blum P."/>
        </authorList>
    </citation>
    <scope>NUCLEOTIDE SEQUENCE [LARGE SCALE GENOMIC DNA]</scope>
    <source>
        <strain evidence="14">98/2 SULC</strain>
        <strain evidence="2">SARC-B</strain>
        <strain evidence="3">SARC-C</strain>
        <strain evidence="4 16">SULA</strain>
        <strain evidence="15">SULB</strain>
    </source>
</reference>
<evidence type="ECO:0000313" key="20">
    <source>
        <dbReference type="Proteomes" id="UP000273194"/>
    </source>
</evidence>
<reference evidence="13" key="3">
    <citation type="submission" date="2016-04" db="EMBL/GenBank/DDBJ databases">
        <authorList>
            <person name="Evans L.H."/>
            <person name="Alamgir A."/>
            <person name="Owens N."/>
            <person name="Weber N.D."/>
            <person name="Virtaneva K."/>
            <person name="Barbian K."/>
            <person name="Babar A."/>
            <person name="Rosenke K."/>
        </authorList>
    </citation>
    <scope>NUCLEOTIDE SEQUENCE</scope>
    <source>
        <strain evidence="13">P1</strain>
    </source>
</reference>
<dbReference type="Proteomes" id="UP000273443">
    <property type="component" value="Chromosome"/>
</dbReference>
<evidence type="ECO:0000313" key="4">
    <source>
        <dbReference type="EMBL" id="AKA78689.1"/>
    </source>
</evidence>
<evidence type="ECO:0000313" key="24">
    <source>
        <dbReference type="Proteomes" id="UP000282269"/>
    </source>
</evidence>
<dbReference type="Proteomes" id="UP000278715">
    <property type="component" value="Chromosome"/>
</dbReference>
<dbReference type="EMBL" id="CP011056">
    <property type="protein sequence ID" value="AKA75996.1"/>
    <property type="molecule type" value="Genomic_DNA"/>
</dbReference>
<evidence type="ECO:0000313" key="11">
    <source>
        <dbReference type="EMBL" id="AZF83482.1"/>
    </source>
</evidence>
<keyword evidence="1" id="KW-0472">Membrane</keyword>
<evidence type="ECO:0000313" key="9">
    <source>
        <dbReference type="EMBL" id="AZF78236.1"/>
    </source>
</evidence>
<dbReference type="EMBL" id="CP050869">
    <property type="protein sequence ID" value="QPG50278.1"/>
    <property type="molecule type" value="Genomic_DNA"/>
</dbReference>
<dbReference type="Proteomes" id="UP000267993">
    <property type="component" value="Chromosome"/>
</dbReference>
<reference evidence="3" key="5">
    <citation type="submission" date="2018-10" db="EMBL/GenBank/DDBJ databases">
        <authorList>
            <person name="McCarthy S."/>
            <person name="Gradnigo J."/>
            <person name="Johnson T."/>
            <person name="Payne S."/>
            <person name="Lipzen A."/>
            <person name="Schackwitz W."/>
            <person name="Martin J."/>
            <person name="Moriyama E."/>
            <person name="Blum P."/>
        </authorList>
    </citation>
    <scope>NUCLEOTIDE SEQUENCE</scope>
    <source>
        <strain evidence="2">SARC-B</strain>
        <strain evidence="3">SARC-C</strain>
        <strain evidence="4">SULA</strain>
    </source>
</reference>
<organism evidence="3 14">
    <name type="scientific">Saccharolobus solfataricus</name>
    <name type="common">Sulfolobus solfataricus</name>
    <dbReference type="NCBI Taxonomy" id="2287"/>
    <lineage>
        <taxon>Archaea</taxon>
        <taxon>Thermoproteota</taxon>
        <taxon>Thermoprotei</taxon>
        <taxon>Sulfolobales</taxon>
        <taxon>Sulfolobaceae</taxon>
        <taxon>Saccharolobus</taxon>
    </lineage>
</organism>
<gene>
    <name evidence="12" type="ORF">HFC64_11135</name>
    <name evidence="13" type="ORF">SSOP1_3265</name>
    <name evidence="4" type="ORF">SULA_0948</name>
    <name evidence="2" type="ORF">SULB_0950</name>
    <name evidence="3" type="ORF">SULC_0949</name>
    <name evidence="5" type="ORF">SULG_04650</name>
    <name evidence="6" type="ORF">SULH_04650</name>
    <name evidence="7" type="ORF">SULI_04650</name>
    <name evidence="8" type="ORF">SULM_04650</name>
    <name evidence="9" type="ORF">SULN_04650</name>
    <name evidence="10" type="ORF">SULO_04660</name>
    <name evidence="11" type="ORF">SULZ_04895</name>
</gene>
<feature type="transmembrane region" description="Helical" evidence="1">
    <location>
        <begin position="443"/>
        <end position="462"/>
    </location>
</feature>
<evidence type="ECO:0000313" key="5">
    <source>
        <dbReference type="EMBL" id="AZF67764.1"/>
    </source>
</evidence>
<dbReference type="OrthoDB" id="43487at2157"/>
<sequence>MKNKFIMYIILFLLLISLSISTIGNINIQKEQVIIQQYSTYLIQNGESLNYTVISGVEDKIIYNNASQVVIKYNETTYLLKPLGLTYYNNSIVNVTMDGDKLKIYSGIPQLVKAILYTSDMQEVVWAGYLSKPALISTYAYVNGSGTLELQYLNGSSIYSINISIGSSQKISVFLISLNYTMFIPRSYGNISISTELPTPYKSFENISSFYISMSSFYNNTLLPSIIWKSNNITAVEFFGINGKIVGFVEVNNTTLLILRDLNAEYYTPRYVIITTINNRTILLGIGNNSVESTDNITFSYFISSNRQEGLLFSVENNPSVFLAFNNGSVYDIEISYPKNISVSNITIQNTVFLAEKIAISLNSSFSLIPITLKYNGTFLILKELPNGSILFVNETDYFMHDNTLYLIAFEPAKAYYIVYSNHPLLTITQTKQAPIPYGANNLVLISGIVIILLVIASIFTIRKRRS</sequence>
<evidence type="ECO:0000313" key="12">
    <source>
        <dbReference type="EMBL" id="QPG50278.1"/>
    </source>
</evidence>
<keyword evidence="1" id="KW-0812">Transmembrane</keyword>
<dbReference type="EMBL" id="CP033238">
    <property type="protein sequence ID" value="AZF75628.1"/>
    <property type="molecule type" value="Genomic_DNA"/>
</dbReference>
<evidence type="ECO:0000313" key="7">
    <source>
        <dbReference type="EMBL" id="AZF73004.1"/>
    </source>
</evidence>
<dbReference type="Proteomes" id="UP000275843">
    <property type="component" value="Chromosome"/>
</dbReference>
<dbReference type="EMBL" id="CP033237">
    <property type="protein sequence ID" value="AZF73004.1"/>
    <property type="molecule type" value="Genomic_DNA"/>
</dbReference>
<evidence type="ECO:0000313" key="15">
    <source>
        <dbReference type="Proteomes" id="UP000033085"/>
    </source>
</evidence>
<evidence type="ECO:0000313" key="21">
    <source>
        <dbReference type="Proteomes" id="UP000273443"/>
    </source>
</evidence>
<dbReference type="PATRIC" id="fig|2287.6.peg.1005"/>
<keyword evidence="1" id="KW-1133">Transmembrane helix</keyword>
<evidence type="ECO:0000313" key="19">
    <source>
        <dbReference type="Proteomes" id="UP000269431"/>
    </source>
</evidence>
<dbReference type="AlphaFoldDB" id="A0A0E3GUQ8"/>
<dbReference type="OMA" id="MVWKSGN"/>
<evidence type="ECO:0000313" key="25">
    <source>
        <dbReference type="Proteomes" id="UP000594632"/>
    </source>
</evidence>
<evidence type="ECO:0000313" key="17">
    <source>
        <dbReference type="Proteomes" id="UP000076770"/>
    </source>
</evidence>
<dbReference type="Proteomes" id="UP000269431">
    <property type="component" value="Chromosome"/>
</dbReference>
<name>A0A0E3GUQ8_SACSO</name>
<dbReference type="GeneID" id="44128894"/>
<evidence type="ECO:0000313" key="18">
    <source>
        <dbReference type="Proteomes" id="UP000267993"/>
    </source>
</evidence>
<evidence type="ECO:0000313" key="14">
    <source>
        <dbReference type="Proteomes" id="UP000033057"/>
    </source>
</evidence>
<dbReference type="Proteomes" id="UP000076770">
    <property type="component" value="Chromosome i"/>
</dbReference>